<protein>
    <submittedName>
        <fullName evidence="5">HIR3</fullName>
    </submittedName>
</protein>
<dbReference type="PANTHER" id="PTHR15502:SF7">
    <property type="entry name" value="CALCINEURIN-BINDING PROTEIN CABIN-1"/>
    <property type="match status" value="1"/>
</dbReference>
<evidence type="ECO:0000313" key="5">
    <source>
        <dbReference type="EMBL" id="KAG7661245.1"/>
    </source>
</evidence>
<reference evidence="5 6" key="1">
    <citation type="journal article" date="2021" name="DNA Res.">
        <title>Genome analysis of Candida subhashii reveals its hybrid nature and dual mitochondrial genome conformations.</title>
        <authorList>
            <person name="Mixao V."/>
            <person name="Hegedusova E."/>
            <person name="Saus E."/>
            <person name="Pryszcz L.P."/>
            <person name="Cillingova A."/>
            <person name="Nosek J."/>
            <person name="Gabaldon T."/>
        </authorList>
    </citation>
    <scope>NUCLEOTIDE SEQUENCE [LARGE SCALE GENOMIC DNA]</scope>
    <source>
        <strain evidence="5 6">CBS 10753</strain>
    </source>
</reference>
<dbReference type="GO" id="GO:0005634">
    <property type="term" value="C:nucleus"/>
    <property type="evidence" value="ECO:0007669"/>
    <property type="project" value="UniProtKB-SubCell"/>
</dbReference>
<comment type="subcellular location">
    <subcellularLocation>
        <location evidence="1">Nucleus</location>
    </subcellularLocation>
</comment>
<evidence type="ECO:0000256" key="4">
    <source>
        <dbReference type="SAM" id="MobiDB-lite"/>
    </source>
</evidence>
<dbReference type="EMBL" id="JAGSYN010000223">
    <property type="protein sequence ID" value="KAG7661245.1"/>
    <property type="molecule type" value="Genomic_DNA"/>
</dbReference>
<feature type="compositionally biased region" description="Basic and acidic residues" evidence="4">
    <location>
        <begin position="1653"/>
        <end position="1665"/>
    </location>
</feature>
<dbReference type="RefSeq" id="XP_049261478.1">
    <property type="nucleotide sequence ID" value="XM_049409285.1"/>
</dbReference>
<organism evidence="5 6">
    <name type="scientific">[Candida] subhashii</name>
    <dbReference type="NCBI Taxonomy" id="561895"/>
    <lineage>
        <taxon>Eukaryota</taxon>
        <taxon>Fungi</taxon>
        <taxon>Dikarya</taxon>
        <taxon>Ascomycota</taxon>
        <taxon>Saccharomycotina</taxon>
        <taxon>Pichiomycetes</taxon>
        <taxon>Debaryomycetaceae</taxon>
        <taxon>Spathaspora</taxon>
    </lineage>
</organism>
<dbReference type="Proteomes" id="UP000694255">
    <property type="component" value="Unassembled WGS sequence"/>
</dbReference>
<dbReference type="InterPro" id="IPR033053">
    <property type="entry name" value="Hir3/CABIN1"/>
</dbReference>
<keyword evidence="6" id="KW-1185">Reference proteome</keyword>
<dbReference type="GO" id="GO:0000417">
    <property type="term" value="C:HIR complex"/>
    <property type="evidence" value="ECO:0007669"/>
    <property type="project" value="TreeGrafter"/>
</dbReference>
<evidence type="ECO:0000256" key="2">
    <source>
        <dbReference type="ARBA" id="ARBA00007335"/>
    </source>
</evidence>
<keyword evidence="3" id="KW-0539">Nucleus</keyword>
<evidence type="ECO:0000256" key="3">
    <source>
        <dbReference type="ARBA" id="ARBA00023242"/>
    </source>
</evidence>
<dbReference type="OrthoDB" id="77564at2759"/>
<name>A0A8J5QH19_9ASCO</name>
<dbReference type="PANTHER" id="PTHR15502">
    <property type="entry name" value="CALCINEURIN-BINDING PROTEIN CABIN 1-RELATED"/>
    <property type="match status" value="1"/>
</dbReference>
<comment type="caution">
    <text evidence="5">The sequence shown here is derived from an EMBL/GenBank/DDBJ whole genome shotgun (WGS) entry which is preliminary data.</text>
</comment>
<gene>
    <name evidence="5" type="ORF">J8A68_005241</name>
</gene>
<feature type="region of interest" description="Disordered" evidence="4">
    <location>
        <begin position="1597"/>
        <end position="1690"/>
    </location>
</feature>
<sequence>MSSFVPLNFIEDPSVSKKDLEEQHTRELQVEQGFKLFQKALLFQKKSDYVQAYKIYEELFLLDVISNHYSEEEAFLRGIQNGSQNSSVDELSLLSPNLKSLRYLIFRNRGFLYLDILREHNEAIMKEINLKDSISSTVDYKTKSKDLFYTMLDDFCIALLYNEGDEKLLETLYQMYMTIGSTRLARFTVEYSLNSREESDELAGLLPISDLARRRFNHILGKLHVNNTSTKNTDLELSLQFLEAMKQDFTDQQLESKKKKLMSIECAGKGGKLNWSDILDSINKYLKDNQDNSKVEDVYYTRLKFLEPYILTEESFDIVELVISQEEKAMVVTEPIPTVSSTDSEDKILEKDELKKVDDDVTNDSKQIQRSSKRLAKTETSTEIPEIILERKHFGALNTFMYPCSNSSQSSKSKDKIDDNSKLLDLLSEFGGGTNQTEKKMYRNISEIETSDKIIEFVKEMNRRKPNFEEAKLSIIRHLLGTDETALIIESEWDAKLYNKVKDWVVEFEIYIYDLLNTRKPSIGDLKLAVSLFEVLVDCSISLELHIKDLIKTKSKFNKAIINSLSQDLLKLNDKINRWSIRIDDHFHDLGTHDEIGFVLECRFRWGKIIKEKYQTASWNEDQVIRGMLEQLLKLVTSSKFKIAINYPNYANFMELTLDGIQNQLTMVSVLSIFWRILYSEPHNGSTEAILLLEDILISTERSENEAITSIKEFLNVSAVEMRLSLWGILLSFYNSNDKWKQLLVGFHHCLHFLCDYLTGRSYEALDTETRFNTLLRVIGFYADSVTLLLTSIENNGWRLGVELSENDLDFSILFMFFELCLLFETHEQASFMTSLRSSIRERSLSSYEKLKDILLKTVVLMLALLKDSFENEEQNFLKKIIKLFHAQLGASGICSASQGIFLAISQEYLSELPESDEDIAQVILCRYHYNININGFIPVDHFSERKDELDENDCKELSKFVLPFCFKNNPMVNTPKHEIKSLIDEIYNVVGDLDFESNEVLNRNNACLEYFLESTLVTPRFARDAFHGLIDLNMDKIGTYDFLSGGLYFLQGLLIFASYKIRKKNMQSRAVELENVVALLTSDLVSGNNRVESWFLLAQAYGFLVEDDLIWTSDKLTVIERKIATANIQRKALICYLMAINGSINESSTERIKPIVGSLMSSFAKEMFSACMELMDMHAFRVLPHAKFIRKPSGASSITMTNSSVMTKSLCLKIIQQSLHLAINSNTKDWLDYYYLSKVQRKLNKAPSLVLDTMRKACKMSFKFSKASDCVVEPHYALVSLTTKYVKQDLISTKLGVRLLVTDPIIQIETEESDFSKKEYYKLACQALRKLDSFDKKNWQHKAKYRLAKILYEEFEDVDGAIEQMSSFVSLRATNKALLSIWKPEQERPGKHFYYTFQYIQFYIELLKAKKDLIGLIVMLPKLRRSNSIMVNLYTAWEGLCASICKLIRQSLHIGDVFTETIINNLSYQAFTINIKSFMELMEQKGIPEDLHPHLCFLYSINDMKKFNNGFGPTSLIDDTIVGIYFKIYLHFFKDLDVGHSPALESPGAKKKIAKRDIFPLTNDILKQFKAEIEAVLKEKPDIYNDFVRSSQSREVNDSVIIMEEEPTSTSQPEPNGECSPESGKVEHINGDQRSTPNTQDDDSHQGMITKDSLDTIDEAKTNDDETIEPTPKKVKYSMSEDMKTAEDETIEPAAKKAKITMSEDMIYHIIDDES</sequence>
<evidence type="ECO:0000313" key="6">
    <source>
        <dbReference type="Proteomes" id="UP000694255"/>
    </source>
</evidence>
<dbReference type="GO" id="GO:0031491">
    <property type="term" value="F:nucleosome binding"/>
    <property type="evidence" value="ECO:0007669"/>
    <property type="project" value="TreeGrafter"/>
</dbReference>
<comment type="similarity">
    <text evidence="2">Belongs to the HIR3 family.</text>
</comment>
<evidence type="ECO:0000256" key="1">
    <source>
        <dbReference type="ARBA" id="ARBA00004123"/>
    </source>
</evidence>
<accession>A0A8J5QH19</accession>
<dbReference type="GO" id="GO:0006325">
    <property type="term" value="P:chromatin organization"/>
    <property type="evidence" value="ECO:0007669"/>
    <property type="project" value="InterPro"/>
</dbReference>
<proteinExistence type="inferred from homology"/>
<dbReference type="GeneID" id="73472041"/>